<dbReference type="Proteomes" id="UP001154282">
    <property type="component" value="Unassembled WGS sequence"/>
</dbReference>
<dbReference type="EMBL" id="CAMGYJ010000008">
    <property type="protein sequence ID" value="CAI0462365.1"/>
    <property type="molecule type" value="Genomic_DNA"/>
</dbReference>
<protein>
    <recommendedName>
        <fullName evidence="1">Aminotransferase-like plant mobile domain-containing protein</fullName>
    </recommendedName>
</protein>
<evidence type="ECO:0000313" key="5">
    <source>
        <dbReference type="Proteomes" id="UP001154282"/>
    </source>
</evidence>
<comment type="caution">
    <text evidence="2">The sequence shown here is derived from an EMBL/GenBank/DDBJ whole genome shotgun (WGS) entry which is preliminary data.</text>
</comment>
<name>A0AAV0HXZ0_9ROSI</name>
<evidence type="ECO:0000259" key="1">
    <source>
        <dbReference type="Pfam" id="PF10536"/>
    </source>
</evidence>
<sequence length="119" mass="13294">MYLVEAGLFSVHRLVPMIADTCLITALVERWRPETSTFHLPVGEVTIILEDVATLTDLPIEGEPVILDIPYEEWSETCMRLLGHAPADLSDGVVQIGWLRDRFNHLSADASSETTEQFA</sequence>
<proteinExistence type="predicted"/>
<dbReference type="InterPro" id="IPR019557">
    <property type="entry name" value="AminoTfrase-like_pln_mobile"/>
</dbReference>
<keyword evidence="5" id="KW-1185">Reference proteome</keyword>
<dbReference type="EMBL" id="CAMGYJ010000003">
    <property type="protein sequence ID" value="CAI0390225.1"/>
    <property type="molecule type" value="Genomic_DNA"/>
</dbReference>
<dbReference type="Pfam" id="PF10536">
    <property type="entry name" value="PMD"/>
    <property type="match status" value="1"/>
</dbReference>
<dbReference type="AlphaFoldDB" id="A0AAV0HXZ0"/>
<dbReference type="EMBL" id="CAMGYJ010000003">
    <property type="protein sequence ID" value="CAI0390254.1"/>
    <property type="molecule type" value="Genomic_DNA"/>
</dbReference>
<dbReference type="InterPro" id="IPR044824">
    <property type="entry name" value="MAIN-like"/>
</dbReference>
<gene>
    <name evidence="4" type="ORF">LITE_LOCUS35334</name>
    <name evidence="2" type="ORF">LITE_LOCUS6660</name>
    <name evidence="3" type="ORF">LITE_LOCUS6664</name>
</gene>
<feature type="domain" description="Aminotransferase-like plant mobile" evidence="1">
    <location>
        <begin position="16"/>
        <end position="104"/>
    </location>
</feature>
<evidence type="ECO:0000313" key="4">
    <source>
        <dbReference type="EMBL" id="CAI0462365.1"/>
    </source>
</evidence>
<reference evidence="2" key="1">
    <citation type="submission" date="2022-08" db="EMBL/GenBank/DDBJ databases">
        <authorList>
            <person name="Gutierrez-Valencia J."/>
        </authorList>
    </citation>
    <scope>NUCLEOTIDE SEQUENCE</scope>
</reference>
<evidence type="ECO:0000313" key="2">
    <source>
        <dbReference type="EMBL" id="CAI0390225.1"/>
    </source>
</evidence>
<dbReference type="PANTHER" id="PTHR46033:SF8">
    <property type="entry name" value="PROTEIN MAINTENANCE OF MERISTEMS-LIKE"/>
    <property type="match status" value="1"/>
</dbReference>
<organism evidence="2 5">
    <name type="scientific">Linum tenue</name>
    <dbReference type="NCBI Taxonomy" id="586396"/>
    <lineage>
        <taxon>Eukaryota</taxon>
        <taxon>Viridiplantae</taxon>
        <taxon>Streptophyta</taxon>
        <taxon>Embryophyta</taxon>
        <taxon>Tracheophyta</taxon>
        <taxon>Spermatophyta</taxon>
        <taxon>Magnoliopsida</taxon>
        <taxon>eudicotyledons</taxon>
        <taxon>Gunneridae</taxon>
        <taxon>Pentapetalae</taxon>
        <taxon>rosids</taxon>
        <taxon>fabids</taxon>
        <taxon>Malpighiales</taxon>
        <taxon>Linaceae</taxon>
        <taxon>Linum</taxon>
    </lineage>
</organism>
<dbReference type="GO" id="GO:0010073">
    <property type="term" value="P:meristem maintenance"/>
    <property type="evidence" value="ECO:0007669"/>
    <property type="project" value="InterPro"/>
</dbReference>
<evidence type="ECO:0000313" key="3">
    <source>
        <dbReference type="EMBL" id="CAI0390254.1"/>
    </source>
</evidence>
<accession>A0AAV0HXZ0</accession>
<dbReference type="PANTHER" id="PTHR46033">
    <property type="entry name" value="PROTEIN MAIN-LIKE 2"/>
    <property type="match status" value="1"/>
</dbReference>